<feature type="transmembrane region" description="Helical" evidence="1">
    <location>
        <begin position="7"/>
        <end position="27"/>
    </location>
</feature>
<keyword evidence="1" id="KW-1133">Transmembrane helix</keyword>
<dbReference type="AlphaFoldDB" id="A0A3N4MFI9"/>
<feature type="transmembrane region" description="Helical" evidence="1">
    <location>
        <begin position="47"/>
        <end position="71"/>
    </location>
</feature>
<sequence>MAENFKIYLLDILSVLLPGGLLVALLARFEGLAGKYASLFLTDSDNWMAIVVYIGIAYMLGHFIFFLGSYLDDILFEPYQKVFWKDPLLKAIVINFKEEKTGIADRAALNAFKWSCAWLLKHEPAMYSVVERHIAESKFFRSLVVVLLAGVIISCIKNEWWMAVTAFVLVFFSIIRYLTQRSKAIETAYQYVITASGIRFQPAESAMMYSRLMEQRVWVRETGKSGAGDFFRKVRVLLMLIFNKTAAASGSAKSGELRWFFTQPDETIETFFQSHGKSLSAAASRTDQYLSIPGRDDMSIKIREGKMEIKKRTGIPVPVHPGAHASGFLEDWEKYMFRLQDDKIPVNGSGYWLAVKKDRIGLKFSPNGQGEWAVLDIKEKTTTGCQAEYTRLIINGRESYTFALEWFGMKGKQPMPPALNMLFQNLFLDIQHSCGYNAYLNKVAMPGNPLPENS</sequence>
<protein>
    <submittedName>
        <fullName evidence="2">Uncharacterized protein</fullName>
    </submittedName>
</protein>
<gene>
    <name evidence="2" type="ORF">EG028_00340</name>
</gene>
<evidence type="ECO:0000313" key="3">
    <source>
        <dbReference type="Proteomes" id="UP000279089"/>
    </source>
</evidence>
<accession>A0A3N4MFI9</accession>
<dbReference type="EMBL" id="RMBX01000001">
    <property type="protein sequence ID" value="RPD42782.1"/>
    <property type="molecule type" value="Genomic_DNA"/>
</dbReference>
<evidence type="ECO:0000256" key="1">
    <source>
        <dbReference type="SAM" id="Phobius"/>
    </source>
</evidence>
<name>A0A3N4MFI9_9BACT</name>
<keyword evidence="1" id="KW-0472">Membrane</keyword>
<evidence type="ECO:0000313" key="2">
    <source>
        <dbReference type="EMBL" id="RPD42782.1"/>
    </source>
</evidence>
<feature type="transmembrane region" description="Helical" evidence="1">
    <location>
        <begin position="139"/>
        <end position="154"/>
    </location>
</feature>
<feature type="transmembrane region" description="Helical" evidence="1">
    <location>
        <begin position="160"/>
        <end position="179"/>
    </location>
</feature>
<keyword evidence="3" id="KW-1185">Reference proteome</keyword>
<organism evidence="2 3">
    <name type="scientific">Chitinophaga barathri</name>
    <dbReference type="NCBI Taxonomy" id="1647451"/>
    <lineage>
        <taxon>Bacteria</taxon>
        <taxon>Pseudomonadati</taxon>
        <taxon>Bacteroidota</taxon>
        <taxon>Chitinophagia</taxon>
        <taxon>Chitinophagales</taxon>
        <taxon>Chitinophagaceae</taxon>
        <taxon>Chitinophaga</taxon>
    </lineage>
</organism>
<dbReference type="OrthoDB" id="979802at2"/>
<dbReference type="Proteomes" id="UP000279089">
    <property type="component" value="Unassembled WGS sequence"/>
</dbReference>
<proteinExistence type="predicted"/>
<comment type="caution">
    <text evidence="2">The sequence shown here is derived from an EMBL/GenBank/DDBJ whole genome shotgun (WGS) entry which is preliminary data.</text>
</comment>
<reference evidence="3" key="1">
    <citation type="submission" date="2018-11" db="EMBL/GenBank/DDBJ databases">
        <title>Chitinophaga lutea sp.nov., isolate from arsenic contaminated soil.</title>
        <authorList>
            <person name="Zong Y."/>
        </authorList>
    </citation>
    <scope>NUCLEOTIDE SEQUENCE [LARGE SCALE GENOMIC DNA]</scope>
    <source>
        <strain evidence="3">YLT18</strain>
    </source>
</reference>
<dbReference type="RefSeq" id="WP_120514063.1">
    <property type="nucleotide sequence ID" value="NZ_QXZY01000001.1"/>
</dbReference>
<keyword evidence="1" id="KW-0812">Transmembrane</keyword>